<sequence length="245" mass="27904">MSNLHNNPHLELPPAPVVRQQQQQQQQQHNIASVYPQLPSQDELPSYSPYPSPQYAQQQPQNNKQQYSQQQYVQQQQQQQQHSSQQYNQPPPQQYNQQHNQQHNQQQYNQQPQPQQMFCQHPPPNVPAFYGTMAPPNMSSPGPAHPQNSQPASSVIGIHELKTESEVVQCPHCHQLVHTVLDYDAGLCTGLSIAGLFLAGCSNGLCLLPWLFPWTKDVTHQCPSCREKIATFTRLERDTRVLLPA</sequence>
<keyword evidence="5" id="KW-0472">Membrane</keyword>
<protein>
    <recommendedName>
        <fullName evidence="7">LITAF domain-containing protein</fullName>
    </recommendedName>
</protein>
<feature type="region of interest" description="Disordered" evidence="6">
    <location>
        <begin position="1"/>
        <end position="152"/>
    </location>
</feature>
<comment type="similarity">
    <text evidence="2">Belongs to the CDIP1/LITAF family.</text>
</comment>
<dbReference type="Proteomes" id="UP001473302">
    <property type="component" value="Unassembled WGS sequence"/>
</dbReference>
<dbReference type="PROSITE" id="PS51837">
    <property type="entry name" value="LITAF"/>
    <property type="match status" value="1"/>
</dbReference>
<proteinExistence type="inferred from homology"/>
<evidence type="ECO:0000256" key="2">
    <source>
        <dbReference type="ARBA" id="ARBA00005975"/>
    </source>
</evidence>
<dbReference type="EMBL" id="BAABUK010000031">
    <property type="protein sequence ID" value="GAA5816361.1"/>
    <property type="molecule type" value="Genomic_DNA"/>
</dbReference>
<evidence type="ECO:0000313" key="9">
    <source>
        <dbReference type="Proteomes" id="UP001473302"/>
    </source>
</evidence>
<keyword evidence="4" id="KW-0862">Zinc</keyword>
<evidence type="ECO:0000259" key="7">
    <source>
        <dbReference type="PROSITE" id="PS51837"/>
    </source>
</evidence>
<keyword evidence="3" id="KW-0479">Metal-binding</keyword>
<evidence type="ECO:0000256" key="1">
    <source>
        <dbReference type="ARBA" id="ARBA00004170"/>
    </source>
</evidence>
<dbReference type="Pfam" id="PF10601">
    <property type="entry name" value="zf-LITAF-like"/>
    <property type="match status" value="1"/>
</dbReference>
<keyword evidence="9" id="KW-1185">Reference proteome</keyword>
<reference evidence="8 9" key="1">
    <citation type="submission" date="2024-04" db="EMBL/GenBank/DDBJ databases">
        <title>genome sequences of Mucor flavus KT1a and Helicostylum pulchrum KT1b strains isolated from the surface of a dry-aged beef.</title>
        <authorList>
            <person name="Toyotome T."/>
            <person name="Hosono M."/>
            <person name="Torimaru M."/>
            <person name="Fukuda K."/>
            <person name="Mikami N."/>
        </authorList>
    </citation>
    <scope>NUCLEOTIDE SEQUENCE [LARGE SCALE GENOMIC DNA]</scope>
    <source>
        <strain evidence="8 9">KT1a</strain>
    </source>
</reference>
<evidence type="ECO:0000313" key="8">
    <source>
        <dbReference type="EMBL" id="GAA5816361.1"/>
    </source>
</evidence>
<dbReference type="SMART" id="SM00714">
    <property type="entry name" value="LITAF"/>
    <property type="match status" value="1"/>
</dbReference>
<organism evidence="8 9">
    <name type="scientific">Mucor flavus</name>
    <dbReference type="NCBI Taxonomy" id="439312"/>
    <lineage>
        <taxon>Eukaryota</taxon>
        <taxon>Fungi</taxon>
        <taxon>Fungi incertae sedis</taxon>
        <taxon>Mucoromycota</taxon>
        <taxon>Mucoromycotina</taxon>
        <taxon>Mucoromycetes</taxon>
        <taxon>Mucorales</taxon>
        <taxon>Mucorineae</taxon>
        <taxon>Mucoraceae</taxon>
        <taxon>Mucor</taxon>
    </lineage>
</organism>
<evidence type="ECO:0000256" key="6">
    <source>
        <dbReference type="SAM" id="MobiDB-lite"/>
    </source>
</evidence>
<evidence type="ECO:0000256" key="4">
    <source>
        <dbReference type="ARBA" id="ARBA00022833"/>
    </source>
</evidence>
<dbReference type="PANTHER" id="PTHR23292:SF6">
    <property type="entry name" value="FI16602P1-RELATED"/>
    <property type="match status" value="1"/>
</dbReference>
<gene>
    <name evidence="8" type="ORF">MFLAVUS_009889</name>
</gene>
<dbReference type="InterPro" id="IPR006629">
    <property type="entry name" value="LITAF"/>
</dbReference>
<dbReference type="PANTHER" id="PTHR23292">
    <property type="entry name" value="LIPOPOLYSACCHARIDE-INDUCED TUMOR NECROSIS FACTOR-ALPHA FACTOR"/>
    <property type="match status" value="1"/>
</dbReference>
<feature type="domain" description="LITAF" evidence="7">
    <location>
        <begin position="150"/>
        <end position="234"/>
    </location>
</feature>
<accession>A0ABP9ZBA9</accession>
<evidence type="ECO:0000256" key="5">
    <source>
        <dbReference type="ARBA" id="ARBA00023136"/>
    </source>
</evidence>
<dbReference type="InterPro" id="IPR037519">
    <property type="entry name" value="LITAF_fam"/>
</dbReference>
<comment type="caution">
    <text evidence="8">The sequence shown here is derived from an EMBL/GenBank/DDBJ whole genome shotgun (WGS) entry which is preliminary data.</text>
</comment>
<evidence type="ECO:0000256" key="3">
    <source>
        <dbReference type="ARBA" id="ARBA00022723"/>
    </source>
</evidence>
<comment type="subcellular location">
    <subcellularLocation>
        <location evidence="1">Membrane</location>
        <topology evidence="1">Peripheral membrane protein</topology>
    </subcellularLocation>
</comment>
<name>A0ABP9ZBA9_9FUNG</name>
<feature type="compositionally biased region" description="Low complexity" evidence="6">
    <location>
        <begin position="45"/>
        <end position="116"/>
    </location>
</feature>